<evidence type="ECO:0000313" key="2">
    <source>
        <dbReference type="EMBL" id="RPE00802.1"/>
    </source>
</evidence>
<protein>
    <submittedName>
        <fullName evidence="2">Uncharacterized protein</fullName>
    </submittedName>
</protein>
<sequence>MEKVKNNKGVLKKLVIWIIAVLAFITISMLVIPSIFSNFISNEIKKGINNSLETELQFNGSQISFFNHFPSLTFSFENVNLIGSAAFKKDTIISAQELGFGINVFKLIFSDRIVINETYITHCNINLIKDKFGKTNYDIFKASDTTTVKDSSETNLRLNLKHLSIDNAKLRYQDAENGLTINTSGLNYNGRGGLKNGKLKLGSKLDIDSIDVVFENIDYLNGKKLKAKALTVYDTENFAIALDKNTISLNNLNLNFNGKLNVFDDGFAYDLHFNTENGTLEDVVTALPPNYTEWAKEMSLDGDLEATLNLTGYSGTVPKEVATNHITLDANLYDGSIKHKNAPEAVENLFVKLKGDLKENFINLNIDSLNFTLNNDITRGHAYIKGIIDSLYVKSNIKSNINLNILNKTLNLPHLKFTGVLTTDIYTDGMYYPLSEKLPKTKGFFKVTNGSLKTTGHAEPIKNIEIDAIFENKGLTYETSSVIVNTLNFSFLNNSFTSSGSFKNFENPNYQINANGNIDFTSLNQVIELPFLFKRGQLTADLNLKGQLNNPLNKNTNSGILNVTDLEINTDLLQFPVLIKEGKFSFLNEKMVISKLHTKHQSTDVTMNGYFQNYIDYALMSKGILRGDINFKSTKIDIVEFFPKEETQSKDSTAVNSVITGVMQTPKNVDIATKIEIDTLKYNRLIITKLRGNLGLKEQGLFLKNGSLQMVDGFSKLEGFYQPTSLEKALFSIDLKANELNLKKGYNSIDLFKQLAPAAEKASGIVSVDYKLAGILNKNMLPVFPDLKGKGTLKVHSVQFDGYKLMGKISEKSGFNALHDPKISEITIKSSVKNNVLTIDRFKFKIRPFNLRAEGQTTLDGELSIKMRIGLPPLGIIGIPVVVKGNSEDLDIKLGTKSPDLNSLEDIDESYSKEDLLRMSILKDSIREGMSVEEITSIQEKIENIQLDSLNVKSIDSLKMNH</sequence>
<dbReference type="AlphaFoldDB" id="A0A3N4NWQ2"/>
<keyword evidence="1" id="KW-0812">Transmembrane</keyword>
<dbReference type="InterPro" id="IPR052894">
    <property type="entry name" value="AsmA-related"/>
</dbReference>
<dbReference type="GO" id="GO:0090313">
    <property type="term" value="P:regulation of protein targeting to membrane"/>
    <property type="evidence" value="ECO:0007669"/>
    <property type="project" value="TreeGrafter"/>
</dbReference>
<accession>A0A3N4NWQ2</accession>
<comment type="caution">
    <text evidence="2">The sequence shown here is derived from an EMBL/GenBank/DDBJ whole genome shotgun (WGS) entry which is preliminary data.</text>
</comment>
<evidence type="ECO:0000313" key="3">
    <source>
        <dbReference type="Proteomes" id="UP000270856"/>
    </source>
</evidence>
<dbReference type="Proteomes" id="UP000270856">
    <property type="component" value="Unassembled WGS sequence"/>
</dbReference>
<keyword evidence="1" id="KW-1133">Transmembrane helix</keyword>
<dbReference type="EMBL" id="RPFJ01000001">
    <property type="protein sequence ID" value="RPE00802.1"/>
    <property type="molecule type" value="Genomic_DNA"/>
</dbReference>
<name>A0A3N4NWQ2_9FLAO</name>
<dbReference type="PANTHER" id="PTHR30441">
    <property type="entry name" value="DUF748 DOMAIN-CONTAINING PROTEIN"/>
    <property type="match status" value="1"/>
</dbReference>
<organism evidence="2 3">
    <name type="scientific">Aureibaculum marinum</name>
    <dbReference type="NCBI Taxonomy" id="2487930"/>
    <lineage>
        <taxon>Bacteria</taxon>
        <taxon>Pseudomonadati</taxon>
        <taxon>Bacteroidota</taxon>
        <taxon>Flavobacteriia</taxon>
        <taxon>Flavobacteriales</taxon>
        <taxon>Flavobacteriaceae</taxon>
        <taxon>Aureibaculum</taxon>
    </lineage>
</organism>
<feature type="transmembrane region" description="Helical" evidence="1">
    <location>
        <begin position="14"/>
        <end position="36"/>
    </location>
</feature>
<proteinExistence type="predicted"/>
<gene>
    <name evidence="2" type="ORF">EGM88_00175</name>
</gene>
<keyword evidence="3" id="KW-1185">Reference proteome</keyword>
<reference evidence="2 3" key="1">
    <citation type="submission" date="2018-11" db="EMBL/GenBank/DDBJ databases">
        <title>Aureibaculum marinum gen. nov., sp. nov., a member of the family Flavobacteriaceae isolated from the Bohai Sea.</title>
        <authorList>
            <person name="Ji X."/>
        </authorList>
    </citation>
    <scope>NUCLEOTIDE SEQUENCE [LARGE SCALE GENOMIC DNA]</scope>
    <source>
        <strain evidence="2 3">BH-SD17</strain>
    </source>
</reference>
<keyword evidence="1" id="KW-0472">Membrane</keyword>
<dbReference type="PANTHER" id="PTHR30441:SF8">
    <property type="entry name" value="DUF748 DOMAIN-CONTAINING PROTEIN"/>
    <property type="match status" value="1"/>
</dbReference>
<evidence type="ECO:0000256" key="1">
    <source>
        <dbReference type="SAM" id="Phobius"/>
    </source>
</evidence>
<dbReference type="RefSeq" id="WP_123895857.1">
    <property type="nucleotide sequence ID" value="NZ_RPFJ01000001.1"/>
</dbReference>
<dbReference type="GO" id="GO:0005886">
    <property type="term" value="C:plasma membrane"/>
    <property type="evidence" value="ECO:0007669"/>
    <property type="project" value="TreeGrafter"/>
</dbReference>
<dbReference type="OrthoDB" id="596403at2"/>